<evidence type="ECO:0000256" key="1">
    <source>
        <dbReference type="ARBA" id="ARBA00008798"/>
    </source>
</evidence>
<gene>
    <name evidence="13" type="primary">rpoN</name>
    <name evidence="13" type="ORF">CRYO30217_00033</name>
</gene>
<dbReference type="GO" id="GO:0001216">
    <property type="term" value="F:DNA-binding transcription activator activity"/>
    <property type="evidence" value="ECO:0007669"/>
    <property type="project" value="InterPro"/>
</dbReference>
<sequence>MALRQSLQHKLLQKLSPQQIQLMKLLQVPTVELEQRIKQEIEDNPALEEGAEEIDRDLDREEEDWENDVDDSREDFDVSDYLDDDTPDYKLSVRNHGADNDEKAIPLSGGQSFQDLLISQIGLRVRDEKMREIAKTIIGNLDESGYLRREIENMIDDLAFSQNIMVTEEELLEGLEIVQDLEPAGVGARDLKECLLLQLERKAPTVTIRTAQAILEKCFDEFTKKHYKKILKKLEIEEDDLRTAINEIVKLNPKPGGAALQSNKTMQQIIPDFIIREEDGQLELTLNARNAPRLKVSKEYAEMLRAYGDSKKTKSDKDAVMFVKQKIDAAKWFIDAIRQRQHTLLITMDAIMNYQKEFFLTGDETNIRPMILKDIADIVEMDISTVSRVANSKYVETPYGIFLLKYFFSESLSTESGEEVSTREVKKILQEAVDNEDKKKPLTDEKLMNHLKDKGYNIARRTVAKYREQLGIPVARLRKEI</sequence>
<evidence type="ECO:0000256" key="8">
    <source>
        <dbReference type="ARBA" id="ARBA00023163"/>
    </source>
</evidence>
<evidence type="ECO:0000256" key="3">
    <source>
        <dbReference type="ARBA" id="ARBA00022679"/>
    </source>
</evidence>
<proteinExistence type="inferred from homology"/>
<evidence type="ECO:0000259" key="12">
    <source>
        <dbReference type="Pfam" id="PF04963"/>
    </source>
</evidence>
<organism evidence="13 14">
    <name type="scientific">Parvicella tangerina</name>
    <dbReference type="NCBI Taxonomy" id="2829795"/>
    <lineage>
        <taxon>Bacteria</taxon>
        <taxon>Pseudomonadati</taxon>
        <taxon>Bacteroidota</taxon>
        <taxon>Flavobacteriia</taxon>
        <taxon>Flavobacteriales</taxon>
        <taxon>Parvicellaceae</taxon>
        <taxon>Parvicella</taxon>
    </lineage>
</organism>
<keyword evidence="4" id="KW-0548">Nucleotidyltransferase</keyword>
<keyword evidence="6" id="KW-0731">Sigma factor</keyword>
<dbReference type="GO" id="GO:0003677">
    <property type="term" value="F:DNA binding"/>
    <property type="evidence" value="ECO:0007669"/>
    <property type="project" value="UniProtKB-KW"/>
</dbReference>
<keyword evidence="3" id="KW-0808">Transferase</keyword>
<dbReference type="RefSeq" id="WP_258540279.1">
    <property type="nucleotide sequence ID" value="NZ_OU015584.1"/>
</dbReference>
<dbReference type="GO" id="GO:0016987">
    <property type="term" value="F:sigma factor activity"/>
    <property type="evidence" value="ECO:0007669"/>
    <property type="project" value="UniProtKB-KW"/>
</dbReference>
<reference evidence="13" key="1">
    <citation type="submission" date="2021-04" db="EMBL/GenBank/DDBJ databases">
        <authorList>
            <person name="Rodrigo-Torres L."/>
            <person name="Arahal R. D."/>
            <person name="Lucena T."/>
        </authorList>
    </citation>
    <scope>NUCLEOTIDE SEQUENCE</scope>
    <source>
        <strain evidence="13">AS29M-1</strain>
    </source>
</reference>
<dbReference type="Pfam" id="PF04552">
    <property type="entry name" value="Sigma54_DBD"/>
    <property type="match status" value="1"/>
</dbReference>
<keyword evidence="8" id="KW-0804">Transcription</keyword>
<feature type="region of interest" description="Disordered" evidence="10">
    <location>
        <begin position="42"/>
        <end position="78"/>
    </location>
</feature>
<keyword evidence="7" id="KW-0238">DNA-binding</keyword>
<dbReference type="KEGG" id="ptan:CRYO30217_00033"/>
<dbReference type="Pfam" id="PF00309">
    <property type="entry name" value="Sigma54_AID"/>
    <property type="match status" value="1"/>
</dbReference>
<evidence type="ECO:0000313" key="13">
    <source>
        <dbReference type="EMBL" id="CAG5076278.1"/>
    </source>
</evidence>
<dbReference type="Proteomes" id="UP000683507">
    <property type="component" value="Chromosome"/>
</dbReference>
<dbReference type="InterPro" id="IPR038709">
    <property type="entry name" value="RpoN_core-bd_sf"/>
</dbReference>
<dbReference type="PROSITE" id="PS50044">
    <property type="entry name" value="SIGMA54_3"/>
    <property type="match status" value="1"/>
</dbReference>
<dbReference type="EMBL" id="OU015584">
    <property type="protein sequence ID" value="CAG5076278.1"/>
    <property type="molecule type" value="Genomic_DNA"/>
</dbReference>
<accession>A0A916NP89</accession>
<keyword evidence="14" id="KW-1185">Reference proteome</keyword>
<evidence type="ECO:0000256" key="2">
    <source>
        <dbReference type="ARBA" id="ARBA00022478"/>
    </source>
</evidence>
<feature type="domain" description="RNA polymerase sigma factor 54 core-binding" evidence="12">
    <location>
        <begin position="109"/>
        <end position="300"/>
    </location>
</feature>
<dbReference type="InterPro" id="IPR007634">
    <property type="entry name" value="RNA_pol_sigma_54_DNA-bd"/>
</dbReference>
<dbReference type="PRINTS" id="PR00045">
    <property type="entry name" value="SIGMA54FCT"/>
</dbReference>
<dbReference type="AlphaFoldDB" id="A0A916NP89"/>
<keyword evidence="9" id="KW-0175">Coiled coil</keyword>
<evidence type="ECO:0000256" key="6">
    <source>
        <dbReference type="ARBA" id="ARBA00023082"/>
    </source>
</evidence>
<dbReference type="PANTHER" id="PTHR32248">
    <property type="entry name" value="RNA POLYMERASE SIGMA-54 FACTOR"/>
    <property type="match status" value="1"/>
</dbReference>
<evidence type="ECO:0000256" key="9">
    <source>
        <dbReference type="SAM" id="Coils"/>
    </source>
</evidence>
<keyword evidence="2" id="KW-0240">DNA-directed RNA polymerase</keyword>
<evidence type="ECO:0000256" key="5">
    <source>
        <dbReference type="ARBA" id="ARBA00023015"/>
    </source>
</evidence>
<evidence type="ECO:0000256" key="10">
    <source>
        <dbReference type="SAM" id="MobiDB-lite"/>
    </source>
</evidence>
<evidence type="ECO:0000259" key="11">
    <source>
        <dbReference type="Pfam" id="PF04552"/>
    </source>
</evidence>
<dbReference type="NCBIfam" id="TIGR02395">
    <property type="entry name" value="rpoN_sigma"/>
    <property type="match status" value="1"/>
</dbReference>
<evidence type="ECO:0000313" key="14">
    <source>
        <dbReference type="Proteomes" id="UP000683507"/>
    </source>
</evidence>
<protein>
    <submittedName>
        <fullName evidence="13">RNA polymerase sigma-54 factor</fullName>
    </submittedName>
</protein>
<evidence type="ECO:0000256" key="4">
    <source>
        <dbReference type="ARBA" id="ARBA00022695"/>
    </source>
</evidence>
<dbReference type="InterPro" id="IPR007046">
    <property type="entry name" value="RNA_pol_sigma_54_core-bd"/>
</dbReference>
<dbReference type="Gene3D" id="1.10.10.1330">
    <property type="entry name" value="RNA polymerase sigma-54 factor, core-binding domain"/>
    <property type="match status" value="1"/>
</dbReference>
<dbReference type="PROSITE" id="PS00718">
    <property type="entry name" value="SIGMA54_2"/>
    <property type="match status" value="1"/>
</dbReference>
<feature type="domain" description="RNA polymerase sigma factor 54 DNA-binding" evidence="11">
    <location>
        <begin position="322"/>
        <end position="479"/>
    </location>
</feature>
<name>A0A916NP89_9FLAO</name>
<comment type="similarity">
    <text evidence="1">Belongs to the sigma-54 factor family.</text>
</comment>
<evidence type="ECO:0000256" key="7">
    <source>
        <dbReference type="ARBA" id="ARBA00023125"/>
    </source>
</evidence>
<dbReference type="InterPro" id="IPR000394">
    <property type="entry name" value="RNA_pol_sigma_54"/>
</dbReference>
<dbReference type="GO" id="GO:0016779">
    <property type="term" value="F:nucleotidyltransferase activity"/>
    <property type="evidence" value="ECO:0007669"/>
    <property type="project" value="UniProtKB-KW"/>
</dbReference>
<dbReference type="GO" id="GO:0006352">
    <property type="term" value="P:DNA-templated transcription initiation"/>
    <property type="evidence" value="ECO:0007669"/>
    <property type="project" value="InterPro"/>
</dbReference>
<dbReference type="PANTHER" id="PTHR32248:SF4">
    <property type="entry name" value="RNA POLYMERASE SIGMA-54 FACTOR"/>
    <property type="match status" value="1"/>
</dbReference>
<dbReference type="PIRSF" id="PIRSF000774">
    <property type="entry name" value="RpoN"/>
    <property type="match status" value="1"/>
</dbReference>
<dbReference type="Gene3D" id="1.10.10.60">
    <property type="entry name" value="Homeodomain-like"/>
    <property type="match status" value="1"/>
</dbReference>
<keyword evidence="5" id="KW-0805">Transcription regulation</keyword>
<dbReference type="GO" id="GO:0000428">
    <property type="term" value="C:DNA-directed RNA polymerase complex"/>
    <property type="evidence" value="ECO:0007669"/>
    <property type="project" value="UniProtKB-KW"/>
</dbReference>
<feature type="coiled-coil region" evidence="9">
    <location>
        <begin position="224"/>
        <end position="251"/>
    </location>
</feature>
<dbReference type="Pfam" id="PF04963">
    <property type="entry name" value="Sigma54_CBD"/>
    <property type="match status" value="1"/>
</dbReference>